<dbReference type="GO" id="GO:0103118">
    <property type="term" value="F:UDP-3-O-[(3R)-3-hydroxyacyl]-glucosamine N-acyltransferase activity"/>
    <property type="evidence" value="ECO:0007669"/>
    <property type="project" value="UniProtKB-EC"/>
</dbReference>
<dbReference type="InterPro" id="IPR011004">
    <property type="entry name" value="Trimer_LpxA-like_sf"/>
</dbReference>
<dbReference type="Proteomes" id="UP000011658">
    <property type="component" value="Chromosome"/>
</dbReference>
<keyword evidence="4 7" id="KW-0677">Repeat</keyword>
<comment type="pathway">
    <text evidence="7">Bacterial outer membrane biogenesis; LPS lipid A biosynthesis.</text>
</comment>
<dbReference type="KEGG" id="kga:ST1E_0642"/>
<organism evidence="9 10">
    <name type="scientific">Candidatus Kinetoplastidibacterium galati TCC219</name>
    <dbReference type="NCBI Taxonomy" id="1208921"/>
    <lineage>
        <taxon>Bacteria</taxon>
        <taxon>Pseudomonadati</taxon>
        <taxon>Pseudomonadota</taxon>
        <taxon>Betaproteobacteria</taxon>
        <taxon>Candidatus Kinetoplastidibacterium</taxon>
    </lineage>
</organism>
<feature type="active site" description="Proton acceptor" evidence="7">
    <location>
        <position position="264"/>
    </location>
</feature>
<evidence type="ECO:0000313" key="9">
    <source>
        <dbReference type="EMBL" id="AGF49034.1"/>
    </source>
</evidence>
<dbReference type="GO" id="GO:0016020">
    <property type="term" value="C:membrane"/>
    <property type="evidence" value="ECO:0007669"/>
    <property type="project" value="GOC"/>
</dbReference>
<evidence type="ECO:0000256" key="1">
    <source>
        <dbReference type="ARBA" id="ARBA00022516"/>
    </source>
</evidence>
<dbReference type="Gene3D" id="2.160.10.10">
    <property type="entry name" value="Hexapeptide repeat proteins"/>
    <property type="match status" value="1"/>
</dbReference>
<dbReference type="InterPro" id="IPR020573">
    <property type="entry name" value="UDP_GlcNAc_AcTrfase_non-rep"/>
</dbReference>
<evidence type="ECO:0000256" key="7">
    <source>
        <dbReference type="HAMAP-Rule" id="MF_00523"/>
    </source>
</evidence>
<gene>
    <name evidence="7" type="primary">lpxD</name>
    <name evidence="9" type="ORF">ST1E_0642</name>
</gene>
<dbReference type="GO" id="GO:0016410">
    <property type="term" value="F:N-acyltransferase activity"/>
    <property type="evidence" value="ECO:0007669"/>
    <property type="project" value="InterPro"/>
</dbReference>
<dbReference type="SUPFAM" id="SSF51161">
    <property type="entry name" value="Trimeric LpxA-like enzymes"/>
    <property type="match status" value="1"/>
</dbReference>
<evidence type="ECO:0000256" key="6">
    <source>
        <dbReference type="ARBA" id="ARBA00023315"/>
    </source>
</evidence>
<dbReference type="CDD" id="cd03352">
    <property type="entry name" value="LbH_LpxD"/>
    <property type="match status" value="1"/>
</dbReference>
<dbReference type="EC" id="2.3.1.191" evidence="7"/>
<evidence type="ECO:0000256" key="2">
    <source>
        <dbReference type="ARBA" id="ARBA00022556"/>
    </source>
</evidence>
<name>M1M171_9PROT</name>
<comment type="similarity">
    <text evidence="7">Belongs to the transferase hexapeptide repeat family. LpxD subfamily.</text>
</comment>
<dbReference type="PROSITE" id="PS00101">
    <property type="entry name" value="HEXAPEP_TRANSFERASES"/>
    <property type="match status" value="1"/>
</dbReference>
<dbReference type="InterPro" id="IPR007691">
    <property type="entry name" value="LpxD"/>
</dbReference>
<dbReference type="STRING" id="1208921.ST1E_0642"/>
<dbReference type="UniPathway" id="UPA00973"/>
<comment type="catalytic activity">
    <reaction evidence="7">
        <text>a UDP-3-O-[(3R)-3-hydroxyacyl]-alpha-D-glucosamine + a (3R)-hydroxyacyl-[ACP] = a UDP-2-N,3-O-bis[(3R)-3-hydroxyacyl]-alpha-D-glucosamine + holo-[ACP] + H(+)</text>
        <dbReference type="Rhea" id="RHEA:53836"/>
        <dbReference type="Rhea" id="RHEA-COMP:9685"/>
        <dbReference type="Rhea" id="RHEA-COMP:9945"/>
        <dbReference type="ChEBI" id="CHEBI:15378"/>
        <dbReference type="ChEBI" id="CHEBI:64479"/>
        <dbReference type="ChEBI" id="CHEBI:78827"/>
        <dbReference type="ChEBI" id="CHEBI:137740"/>
        <dbReference type="ChEBI" id="CHEBI:137748"/>
        <dbReference type="EC" id="2.3.1.191"/>
    </reaction>
</comment>
<evidence type="ECO:0000313" key="10">
    <source>
        <dbReference type="Proteomes" id="UP000011658"/>
    </source>
</evidence>
<dbReference type="HAMAP" id="MF_00523">
    <property type="entry name" value="LpxD"/>
    <property type="match status" value="1"/>
</dbReference>
<evidence type="ECO:0000256" key="4">
    <source>
        <dbReference type="ARBA" id="ARBA00022737"/>
    </source>
</evidence>
<proteinExistence type="inferred from homology"/>
<dbReference type="eggNOG" id="COG1044">
    <property type="taxonomic scope" value="Bacteria"/>
</dbReference>
<dbReference type="PATRIC" id="fig|1208921.3.peg.314"/>
<dbReference type="Pfam" id="PF00132">
    <property type="entry name" value="Hexapep"/>
    <property type="match status" value="3"/>
</dbReference>
<dbReference type="InterPro" id="IPR018357">
    <property type="entry name" value="Hexapep_transf_CS"/>
</dbReference>
<dbReference type="InterPro" id="IPR001451">
    <property type="entry name" value="Hexapep"/>
</dbReference>
<keyword evidence="2 7" id="KW-0441">Lipid A biosynthesis</keyword>
<dbReference type="PANTHER" id="PTHR43378">
    <property type="entry name" value="UDP-3-O-ACYLGLUCOSAMINE N-ACYLTRANSFERASE"/>
    <property type="match status" value="1"/>
</dbReference>
<evidence type="ECO:0000256" key="3">
    <source>
        <dbReference type="ARBA" id="ARBA00022679"/>
    </source>
</evidence>
<dbReference type="RefSeq" id="WP_015389519.1">
    <property type="nucleotide sequence ID" value="NC_020284.1"/>
</dbReference>
<dbReference type="PANTHER" id="PTHR43378:SF2">
    <property type="entry name" value="UDP-3-O-ACYLGLUCOSAMINE N-ACYLTRANSFERASE 1, MITOCHONDRIAL-RELATED"/>
    <property type="match status" value="1"/>
</dbReference>
<dbReference type="Gene3D" id="3.40.1390.10">
    <property type="entry name" value="MurE/MurF, N-terminal domain"/>
    <property type="match status" value="1"/>
</dbReference>
<keyword evidence="6 7" id="KW-0012">Acyltransferase</keyword>
<dbReference type="AlphaFoldDB" id="M1M171"/>
<evidence type="ECO:0000256" key="5">
    <source>
        <dbReference type="ARBA" id="ARBA00023098"/>
    </source>
</evidence>
<dbReference type="Pfam" id="PF04613">
    <property type="entry name" value="LpxD"/>
    <property type="match status" value="1"/>
</dbReference>
<dbReference type="OrthoDB" id="9784739at2"/>
<keyword evidence="3 7" id="KW-0808">Transferase</keyword>
<feature type="domain" description="UDP-3-O-[3-hydroxymyristoyl] glucosamine N-acyltransferase non-repeat region" evidence="8">
    <location>
        <begin position="36"/>
        <end position="108"/>
    </location>
</feature>
<comment type="subunit">
    <text evidence="7">Homotrimer.</text>
</comment>
<dbReference type="NCBIfam" id="TIGR01853">
    <property type="entry name" value="lipid_A_lpxD"/>
    <property type="match status" value="1"/>
</dbReference>
<keyword evidence="1 7" id="KW-0444">Lipid biosynthesis</keyword>
<accession>M1M171</accession>
<dbReference type="HOGENOM" id="CLU_049865_0_1_4"/>
<sequence length="361" mass="39279">MPTLLDKDQSINLEELLSLVDTSNINWQLRLTNTSVLIRGIANLSKAIVGDISFLNDISYIKYINNTNASAVIVSNKIYSEFLIKGIPVCNFIVCDNPYLLYARVSQWFNSKLSRNIDYSIHPSAIVSKDTIIADNVKIGPYCIINSGVIIGTGTRIGSRCVIDNNSEIGDNCLLYSGVTLYPNTIVGSRSCFHSGVVLGADGFGYALDKYDNTFVWNKIYQFGHVEIGNDVEIGANTTIDRGALDNTIIGNGVKLDNQIMIGHNVIIGDDTAIAACVGIAGSTKIGKRCTIAGAAMISGHLTIVDDVHISGATAIISNIMKSGRYTGIYPYSTHSEWQHNAPIISKLSKIRKLIKSFFKK</sequence>
<dbReference type="GO" id="GO:0009245">
    <property type="term" value="P:lipid A biosynthetic process"/>
    <property type="evidence" value="ECO:0007669"/>
    <property type="project" value="UniProtKB-UniRule"/>
</dbReference>
<evidence type="ECO:0000259" key="8">
    <source>
        <dbReference type="Pfam" id="PF04613"/>
    </source>
</evidence>
<dbReference type="EMBL" id="CP003806">
    <property type="protein sequence ID" value="AGF49034.1"/>
    <property type="molecule type" value="Genomic_DNA"/>
</dbReference>
<dbReference type="NCBIfam" id="NF002060">
    <property type="entry name" value="PRK00892.1"/>
    <property type="match status" value="1"/>
</dbReference>
<keyword evidence="10" id="KW-1185">Reference proteome</keyword>
<protein>
    <recommendedName>
        <fullName evidence="7">UDP-3-O-acylglucosamine N-acyltransferase</fullName>
        <ecNumber evidence="7">2.3.1.191</ecNumber>
    </recommendedName>
</protein>
<keyword evidence="5 7" id="KW-0443">Lipid metabolism</keyword>
<comment type="function">
    <text evidence="7">Catalyzes the N-acylation of UDP-3-O-acylglucosamine using 3-hydroxyacyl-ACP as the acyl donor. Is involved in the biosynthesis of lipid A, a phosphorylated glycolipid that anchors the lipopolysaccharide to the outer membrane of the cell.</text>
</comment>
<reference evidence="9 10" key="1">
    <citation type="journal article" date="2013" name="Genome Biol. Evol.">
        <title>Genome evolution and phylogenomic analysis of candidatus kinetoplastibacterium, the betaproteobacterial endosymbionts of strigomonas and angomonas.</title>
        <authorList>
            <person name="Alves J.M."/>
            <person name="Serrano M.G."/>
            <person name="Maia da Silva F."/>
            <person name="Voegtly L.J."/>
            <person name="Matveyev A.V."/>
            <person name="Teixeira M.M."/>
            <person name="Camargo E.P."/>
            <person name="Buck G.A."/>
        </authorList>
    </citation>
    <scope>NUCLEOTIDE SEQUENCE [LARGE SCALE GENOMIC DNA]</scope>
    <source>
        <strain evidence="9 10">TCC219</strain>
    </source>
</reference>